<feature type="region of interest" description="Disordered" evidence="7">
    <location>
        <begin position="120"/>
        <end position="161"/>
    </location>
</feature>
<feature type="region of interest" description="Disordered" evidence="7">
    <location>
        <begin position="226"/>
        <end position="252"/>
    </location>
</feature>
<dbReference type="PANTHER" id="PTHR42711:SF5">
    <property type="entry name" value="ABC TRANSPORTER ATP-BINDING PROTEIN NATA"/>
    <property type="match status" value="1"/>
</dbReference>
<sequence>MKRSPVPDDAALAQFVEDMGLYMEGVGFSRAGGRVLGWLQVCDPPEQSAQQIVEGLHASTGSVSTNLGVLVRAGFVEKVTRAGDRKTYYRIGPDAWDVVMTSEISTVRSLDALTRAGLDAIGDPTSPGPAGWSRPAASSSSSHERSPRSWSATTARRAPPMSDVAIRTHGLSKDFGDFTAVDAIDLEVATGEIFGFLGPNGAGKSTTIRVLLDQLRPTAGTATILGRDVRADSSRSAGASGTSPATSRSTPR</sequence>
<organism evidence="9 10">
    <name type="scientific">Paraoerskovia sediminicola</name>
    <dbReference type="NCBI Taxonomy" id="1138587"/>
    <lineage>
        <taxon>Bacteria</taxon>
        <taxon>Bacillati</taxon>
        <taxon>Actinomycetota</taxon>
        <taxon>Actinomycetes</taxon>
        <taxon>Micrococcales</taxon>
        <taxon>Cellulomonadaceae</taxon>
        <taxon>Paraoerskovia</taxon>
    </lineage>
</organism>
<accession>A0ABM8G1A8</accession>
<evidence type="ECO:0000256" key="2">
    <source>
        <dbReference type="ARBA" id="ARBA00005417"/>
    </source>
</evidence>
<keyword evidence="5" id="KW-0067">ATP-binding</keyword>
<dbReference type="InterPro" id="IPR027417">
    <property type="entry name" value="P-loop_NTPase"/>
</dbReference>
<evidence type="ECO:0000256" key="5">
    <source>
        <dbReference type="ARBA" id="ARBA00022840"/>
    </source>
</evidence>
<comment type="similarity">
    <text evidence="2">Belongs to the ABC transporter superfamily.</text>
</comment>
<dbReference type="InterPro" id="IPR036388">
    <property type="entry name" value="WH-like_DNA-bd_sf"/>
</dbReference>
<dbReference type="Gene3D" id="1.10.10.10">
    <property type="entry name" value="Winged helix-like DNA-binding domain superfamily/Winged helix DNA-binding domain"/>
    <property type="match status" value="1"/>
</dbReference>
<dbReference type="SUPFAM" id="SSF52540">
    <property type="entry name" value="P-loop containing nucleoside triphosphate hydrolases"/>
    <property type="match status" value="1"/>
</dbReference>
<protein>
    <recommendedName>
        <fullName evidence="8">ABC transporter domain-containing protein</fullName>
    </recommendedName>
</protein>
<dbReference type="InterPro" id="IPR050763">
    <property type="entry name" value="ABC_transporter_ATP-binding"/>
</dbReference>
<feature type="compositionally biased region" description="Low complexity" evidence="7">
    <location>
        <begin position="234"/>
        <end position="252"/>
    </location>
</feature>
<feature type="domain" description="ABC transporter" evidence="8">
    <location>
        <begin position="182"/>
        <end position="237"/>
    </location>
</feature>
<dbReference type="SUPFAM" id="SSF46785">
    <property type="entry name" value="Winged helix' DNA-binding domain"/>
    <property type="match status" value="1"/>
</dbReference>
<dbReference type="EMBL" id="AP027729">
    <property type="protein sequence ID" value="BDZ41811.1"/>
    <property type="molecule type" value="Genomic_DNA"/>
</dbReference>
<evidence type="ECO:0000313" key="10">
    <source>
        <dbReference type="Proteomes" id="UP001321475"/>
    </source>
</evidence>
<evidence type="ECO:0000256" key="6">
    <source>
        <dbReference type="ARBA" id="ARBA00023251"/>
    </source>
</evidence>
<evidence type="ECO:0000256" key="4">
    <source>
        <dbReference type="ARBA" id="ARBA00022741"/>
    </source>
</evidence>
<keyword evidence="10" id="KW-1185">Reference proteome</keyword>
<keyword evidence="4" id="KW-0547">Nucleotide-binding</keyword>
<comment type="subcellular location">
    <subcellularLocation>
        <location evidence="1">Cell membrane</location>
        <topology evidence="1">Peripheral membrane protein</topology>
    </subcellularLocation>
</comment>
<dbReference type="Pfam" id="PF00005">
    <property type="entry name" value="ABC_tran"/>
    <property type="match status" value="1"/>
</dbReference>
<evidence type="ECO:0000256" key="3">
    <source>
        <dbReference type="ARBA" id="ARBA00022448"/>
    </source>
</evidence>
<dbReference type="Gene3D" id="3.40.50.300">
    <property type="entry name" value="P-loop containing nucleotide triphosphate hydrolases"/>
    <property type="match status" value="1"/>
</dbReference>
<gene>
    <name evidence="9" type="ORF">GCM10025865_11100</name>
</gene>
<evidence type="ECO:0000313" key="9">
    <source>
        <dbReference type="EMBL" id="BDZ41811.1"/>
    </source>
</evidence>
<dbReference type="InterPro" id="IPR003439">
    <property type="entry name" value="ABC_transporter-like_ATP-bd"/>
</dbReference>
<reference evidence="10" key="1">
    <citation type="journal article" date="2019" name="Int. J. Syst. Evol. Microbiol.">
        <title>The Global Catalogue of Microorganisms (GCM) 10K type strain sequencing project: providing services to taxonomists for standard genome sequencing and annotation.</title>
        <authorList>
            <consortium name="The Broad Institute Genomics Platform"/>
            <consortium name="The Broad Institute Genome Sequencing Center for Infectious Disease"/>
            <person name="Wu L."/>
            <person name="Ma J."/>
        </authorList>
    </citation>
    <scope>NUCLEOTIDE SEQUENCE [LARGE SCALE GENOMIC DNA]</scope>
    <source>
        <strain evidence="10">NBRC 108565</strain>
    </source>
</reference>
<keyword evidence="6" id="KW-0046">Antibiotic resistance</keyword>
<feature type="compositionally biased region" description="Low complexity" evidence="7">
    <location>
        <begin position="128"/>
        <end position="141"/>
    </location>
</feature>
<evidence type="ECO:0000256" key="1">
    <source>
        <dbReference type="ARBA" id="ARBA00004202"/>
    </source>
</evidence>
<proteinExistence type="inferred from homology"/>
<name>A0ABM8G1A8_9CELL</name>
<evidence type="ECO:0000259" key="8">
    <source>
        <dbReference type="Pfam" id="PF00005"/>
    </source>
</evidence>
<evidence type="ECO:0000256" key="7">
    <source>
        <dbReference type="SAM" id="MobiDB-lite"/>
    </source>
</evidence>
<dbReference type="Proteomes" id="UP001321475">
    <property type="component" value="Chromosome"/>
</dbReference>
<keyword evidence="3" id="KW-0813">Transport</keyword>
<dbReference type="InterPro" id="IPR036390">
    <property type="entry name" value="WH_DNA-bd_sf"/>
</dbReference>
<dbReference type="PANTHER" id="PTHR42711">
    <property type="entry name" value="ABC TRANSPORTER ATP-BINDING PROTEIN"/>
    <property type="match status" value="1"/>
</dbReference>